<dbReference type="EMBL" id="NJPO01000069">
    <property type="protein sequence ID" value="PLK58847.1"/>
    <property type="molecule type" value="Genomic_DNA"/>
</dbReference>
<evidence type="ECO:0000313" key="11">
    <source>
        <dbReference type="Proteomes" id="UP000234253"/>
    </source>
</evidence>
<evidence type="ECO:0000256" key="2">
    <source>
        <dbReference type="ARBA" id="ARBA00007776"/>
    </source>
</evidence>
<proteinExistence type="inferred from homology"/>
<dbReference type="InterPro" id="IPR026034">
    <property type="entry name" value="MreD_proteobac"/>
</dbReference>
<dbReference type="PANTHER" id="PTHR37484:SF1">
    <property type="entry name" value="ROD SHAPE-DETERMINING PROTEIN MRED"/>
    <property type="match status" value="1"/>
</dbReference>
<dbReference type="AlphaFoldDB" id="A0A2N4XX74"/>
<dbReference type="RefSeq" id="WP_101626823.1">
    <property type="nucleotide sequence ID" value="NZ_NJPO01000069.1"/>
</dbReference>
<keyword evidence="6 9" id="KW-1133">Transmembrane helix</keyword>
<keyword evidence="4 9" id="KW-0812">Transmembrane</keyword>
<dbReference type="GO" id="GO:0008360">
    <property type="term" value="P:regulation of cell shape"/>
    <property type="evidence" value="ECO:0007669"/>
    <property type="project" value="UniProtKB-UniRule"/>
</dbReference>
<evidence type="ECO:0000256" key="8">
    <source>
        <dbReference type="PIRNR" id="PIRNR018472"/>
    </source>
</evidence>
<evidence type="ECO:0000256" key="7">
    <source>
        <dbReference type="ARBA" id="ARBA00023136"/>
    </source>
</evidence>
<comment type="similarity">
    <text evidence="2 8">Belongs to the MreD family.</text>
</comment>
<dbReference type="InterPro" id="IPR007227">
    <property type="entry name" value="Cell_shape_determining_MreD"/>
</dbReference>
<dbReference type="PANTHER" id="PTHR37484">
    <property type="entry name" value="ROD SHAPE-DETERMINING PROTEIN MRED"/>
    <property type="match status" value="1"/>
</dbReference>
<evidence type="ECO:0000313" key="10">
    <source>
        <dbReference type="EMBL" id="PLK58847.1"/>
    </source>
</evidence>
<accession>A0A2N4XX74</accession>
<evidence type="ECO:0000256" key="3">
    <source>
        <dbReference type="ARBA" id="ARBA00022475"/>
    </source>
</evidence>
<reference evidence="10 11" key="1">
    <citation type="submission" date="2017-06" db="EMBL/GenBank/DDBJ databases">
        <title>Metabolic interaction between xylem feeders and their symbionts.</title>
        <authorList>
            <person name="Chouaia B."/>
        </authorList>
    </citation>
    <scope>NUCLEOTIDE SEQUENCE [LARGE SCALE GENOMIC DNA]</scope>
    <source>
        <strain evidence="10 11">Gra</strain>
    </source>
</reference>
<gene>
    <name evidence="10" type="primary">mreD</name>
    <name evidence="10" type="ORF">CEX73_01390</name>
</gene>
<keyword evidence="7 8" id="KW-0472">Membrane</keyword>
<feature type="transmembrane region" description="Helical" evidence="9">
    <location>
        <begin position="60"/>
        <end position="88"/>
    </location>
</feature>
<evidence type="ECO:0000256" key="6">
    <source>
        <dbReference type="ARBA" id="ARBA00022989"/>
    </source>
</evidence>
<name>A0A2N4XX74_9GAMM</name>
<protein>
    <recommendedName>
        <fullName evidence="8">Rod shape-determining protein MreD</fullName>
    </recommendedName>
</protein>
<comment type="subcellular location">
    <subcellularLocation>
        <location evidence="8">Cell inner membrane</location>
    </subcellularLocation>
    <subcellularLocation>
        <location evidence="1">Cell membrane</location>
        <topology evidence="1">Multi-pass membrane protein</topology>
    </subcellularLocation>
</comment>
<evidence type="ECO:0000256" key="9">
    <source>
        <dbReference type="SAM" id="Phobius"/>
    </source>
</evidence>
<dbReference type="OrthoDB" id="6647425at2"/>
<keyword evidence="8" id="KW-0997">Cell inner membrane</keyword>
<feature type="transmembrane region" description="Helical" evidence="9">
    <location>
        <begin position="120"/>
        <end position="148"/>
    </location>
</feature>
<comment type="function">
    <text evidence="8">Involved in formation of the rod shape of the cell. May also contribute to regulation of formation of penicillin-binding proteins.</text>
</comment>
<organism evidence="10 11">
    <name type="scientific">Candidatus Palibaumannia cicadellinicola</name>
    <dbReference type="NCBI Taxonomy" id="186490"/>
    <lineage>
        <taxon>Bacteria</taxon>
        <taxon>Pseudomonadati</taxon>
        <taxon>Pseudomonadota</taxon>
        <taxon>Gammaproteobacteria</taxon>
        <taxon>Candidatus Palibaumannia</taxon>
    </lineage>
</organism>
<evidence type="ECO:0000256" key="1">
    <source>
        <dbReference type="ARBA" id="ARBA00004651"/>
    </source>
</evidence>
<evidence type="ECO:0000256" key="5">
    <source>
        <dbReference type="ARBA" id="ARBA00022960"/>
    </source>
</evidence>
<keyword evidence="3 8" id="KW-1003">Cell membrane</keyword>
<dbReference type="PIRSF" id="PIRSF018472">
    <property type="entry name" value="MreD_proteobac"/>
    <property type="match status" value="1"/>
</dbReference>
<evidence type="ECO:0000256" key="4">
    <source>
        <dbReference type="ARBA" id="ARBA00022692"/>
    </source>
</evidence>
<dbReference type="GO" id="GO:0005886">
    <property type="term" value="C:plasma membrane"/>
    <property type="evidence" value="ECO:0007669"/>
    <property type="project" value="UniProtKB-SubCell"/>
</dbReference>
<sequence>MNRYHRYGGRIIWVSFIIAIILQMMPCPPPMNIFWPSWLNLLFIYWVMVLPHRVNIKTGFLLGLIIDLIMGSMLGVHALALSMIAYLAVLKFRFFRNIALCQQAIIIIFLSLFYKYMIYIIYLCFMNVFFSSEIFWSSMVDGIVWPWLFLLMRKIRSQPGTIRLKVKSTIK</sequence>
<keyword evidence="5 8" id="KW-0133">Cell shape</keyword>
<feature type="transmembrane region" description="Helical" evidence="9">
    <location>
        <begin position="7"/>
        <end position="25"/>
    </location>
</feature>
<comment type="caution">
    <text evidence="10">The sequence shown here is derived from an EMBL/GenBank/DDBJ whole genome shotgun (WGS) entry which is preliminary data.</text>
</comment>
<dbReference type="Pfam" id="PF04093">
    <property type="entry name" value="MreD"/>
    <property type="match status" value="1"/>
</dbReference>
<dbReference type="NCBIfam" id="TIGR03426">
    <property type="entry name" value="shape_MreD"/>
    <property type="match status" value="1"/>
</dbReference>
<dbReference type="Proteomes" id="UP000234253">
    <property type="component" value="Unassembled WGS sequence"/>
</dbReference>